<name>A0A0S4TFP1_CRYHO</name>
<dbReference type="OrthoDB" id="70823at2759"/>
<keyword evidence="4" id="KW-0456">Lyase</keyword>
<comment type="pathway">
    <text evidence="1">Carbohydrate degradation; 2-deoxy-D-ribose 1-phosphate degradation; D-glyceraldehyde 3-phosphate and acetaldehyde from 2-deoxy-alpha-D-ribose 1-phosphate: step 2/2.</text>
</comment>
<dbReference type="InterPro" id="IPR011343">
    <property type="entry name" value="DeoC"/>
</dbReference>
<dbReference type="SMART" id="SM01133">
    <property type="entry name" value="DeoC"/>
    <property type="match status" value="1"/>
</dbReference>
<evidence type="ECO:0000256" key="6">
    <source>
        <dbReference type="ARBA" id="ARBA00031814"/>
    </source>
</evidence>
<dbReference type="PANTHER" id="PTHR10889:SF3">
    <property type="entry name" value="DEOXYRIBOSE-PHOSPHATE ALDOLASE"/>
    <property type="match status" value="1"/>
</dbReference>
<dbReference type="GO" id="GO:0005737">
    <property type="term" value="C:cytoplasm"/>
    <property type="evidence" value="ECO:0007669"/>
    <property type="project" value="InterPro"/>
</dbReference>
<dbReference type="InterPro" id="IPR002915">
    <property type="entry name" value="DeoC/FbaB/LacD_aldolase"/>
</dbReference>
<sequence length="405" mass="45096">MKEDQKEFLRKIANVCELTLYTSEMNNKLLRNAIREASSDQLLAPVSISTYPQFIPSVKHSLPENSSTALSTVVAWPRGDGCSEAIDAEIYNAVEYYKVHEIEYVVDYRSFIYPMLYKYTHQLLLQQMEKVINEIARVKSLIGPNILLKVVLEIGEINEASRLSSLVRCAILGGADFIVTCTGKVKKGLNSQDLKQLLIEVKSSIEGESPCDKEIAAGDDEEVLEGLQAYYDECFVKGTLILPNRLRYLQKRKVGIKLQGGVSSLDIAREFIKQVEDVLGNEYVSSPNTFRIGSSTLHPLIIQELLGIDDELRIIHTLGIKPINAEQVNQEDNISSPENELVGISHPSAPISSNQTREKIGSQEVIDINKDIIKVEALNGDKTIISDSDLVGNKSKVISVEYLIN</sequence>
<dbReference type="VEuPathDB" id="CryptoDB:GY17_00002549"/>
<comment type="catalytic activity">
    <reaction evidence="8">
        <text>2-deoxy-D-ribose 5-phosphate = D-glyceraldehyde 3-phosphate + acetaldehyde</text>
        <dbReference type="Rhea" id="RHEA:12821"/>
        <dbReference type="ChEBI" id="CHEBI:15343"/>
        <dbReference type="ChEBI" id="CHEBI:59776"/>
        <dbReference type="ChEBI" id="CHEBI:62877"/>
        <dbReference type="EC" id="4.1.2.4"/>
    </reaction>
</comment>
<keyword evidence="5" id="KW-0704">Schiff base</keyword>
<dbReference type="SUPFAM" id="SSF51569">
    <property type="entry name" value="Aldolase"/>
    <property type="match status" value="1"/>
</dbReference>
<proteinExistence type="inferred from homology"/>
<dbReference type="PANTHER" id="PTHR10889">
    <property type="entry name" value="DEOXYRIBOSE-PHOSPHATE ALDOLASE"/>
    <property type="match status" value="1"/>
</dbReference>
<evidence type="ECO:0000256" key="7">
    <source>
        <dbReference type="ARBA" id="ARBA00032755"/>
    </source>
</evidence>
<evidence type="ECO:0000256" key="8">
    <source>
        <dbReference type="ARBA" id="ARBA00048791"/>
    </source>
</evidence>
<accession>A0A0S4TFP1</accession>
<dbReference type="EC" id="4.1.2.4" evidence="3"/>
<evidence type="ECO:0000256" key="2">
    <source>
        <dbReference type="ARBA" id="ARBA00009473"/>
    </source>
</evidence>
<organism evidence="9">
    <name type="scientific">Cryptosporidium hominis</name>
    <dbReference type="NCBI Taxonomy" id="237895"/>
    <lineage>
        <taxon>Eukaryota</taxon>
        <taxon>Sar</taxon>
        <taxon>Alveolata</taxon>
        <taxon>Apicomplexa</taxon>
        <taxon>Conoidasida</taxon>
        <taxon>Coccidia</taxon>
        <taxon>Eucoccidiorida</taxon>
        <taxon>Eimeriorina</taxon>
        <taxon>Cryptosporidiidae</taxon>
        <taxon>Cryptosporidium</taxon>
    </lineage>
</organism>
<dbReference type="GO" id="GO:0009264">
    <property type="term" value="P:deoxyribonucleotide catabolic process"/>
    <property type="evidence" value="ECO:0007669"/>
    <property type="project" value="InterPro"/>
</dbReference>
<dbReference type="GO" id="GO:0046386">
    <property type="term" value="P:deoxyribose phosphate catabolic process"/>
    <property type="evidence" value="ECO:0007669"/>
    <property type="project" value="UniProtKB-UniPathway"/>
</dbReference>
<dbReference type="InterPro" id="IPR013785">
    <property type="entry name" value="Aldolase_TIM"/>
</dbReference>
<gene>
    <name evidence="9" type="ORF">CHUDEA3_3200</name>
</gene>
<dbReference type="VEuPathDB" id="CryptoDB:Chro.30363"/>
<reference evidence="9" key="1">
    <citation type="submission" date="2015-08" db="EMBL/GenBank/DDBJ databases">
        <authorList>
            <person name="Babu N.S."/>
            <person name="Beckwith C.J."/>
            <person name="Beseler K.G."/>
            <person name="Brison A."/>
            <person name="Carone J.V."/>
            <person name="Caskin T.P."/>
            <person name="Diamond M."/>
            <person name="Durham M.E."/>
            <person name="Foxe J.M."/>
            <person name="Go M."/>
            <person name="Henderson B.A."/>
            <person name="Jones I.B."/>
            <person name="McGettigan J.A."/>
            <person name="Micheletti S.J."/>
            <person name="Nasrallah M.E."/>
            <person name="Ortiz D."/>
            <person name="Piller C.R."/>
            <person name="Privatt S.R."/>
            <person name="Schneider S.L."/>
            <person name="Sharp S."/>
            <person name="Smith T.C."/>
            <person name="Stanton J.D."/>
            <person name="Ullery H.E."/>
            <person name="Wilson R.J."/>
            <person name="Serrano M.G."/>
            <person name="Buck G."/>
            <person name="Lee V."/>
            <person name="Wang Y."/>
            <person name="Carvalho R."/>
            <person name="Voegtly L."/>
            <person name="Shi R."/>
            <person name="Duckworth R."/>
            <person name="Johnson A."/>
            <person name="Loviza R."/>
            <person name="Walstead R."/>
            <person name="Shah Z."/>
            <person name="Kiflezghi M."/>
            <person name="Wade K."/>
            <person name="Ball S.L."/>
            <person name="Bradley K.W."/>
            <person name="Asai D.J."/>
            <person name="Bowman C.A."/>
            <person name="Russell D.A."/>
            <person name="Pope W.H."/>
            <person name="Jacobs-Sera D."/>
            <person name="Hendrix R.W."/>
            <person name="Hatfull G.F."/>
        </authorList>
    </citation>
    <scope>NUCLEOTIDE SEQUENCE [LARGE SCALE GENOMIC DNA]</scope>
</reference>
<evidence type="ECO:0000256" key="4">
    <source>
        <dbReference type="ARBA" id="ARBA00023239"/>
    </source>
</evidence>
<dbReference type="VEuPathDB" id="CryptoDB:ChTU502y2012_401g0085"/>
<dbReference type="Proteomes" id="UP000199752">
    <property type="component" value="Chromosome 3"/>
</dbReference>
<protein>
    <recommendedName>
        <fullName evidence="3">deoxyribose-phosphate aldolase</fullName>
        <ecNumber evidence="3">4.1.2.4</ecNumber>
    </recommendedName>
    <alternativeName>
        <fullName evidence="7">2-deoxy-D-ribose 5-phosphate aldolase</fullName>
    </alternativeName>
    <alternativeName>
        <fullName evidence="6">Phosphodeoxyriboaldolase</fullName>
    </alternativeName>
</protein>
<evidence type="ECO:0000256" key="3">
    <source>
        <dbReference type="ARBA" id="ARBA00012515"/>
    </source>
</evidence>
<dbReference type="VEuPathDB" id="CryptoDB:Chro.30362"/>
<dbReference type="Gene3D" id="3.20.20.70">
    <property type="entry name" value="Aldolase class I"/>
    <property type="match status" value="1"/>
</dbReference>
<evidence type="ECO:0000313" key="9">
    <source>
        <dbReference type="EMBL" id="CUV05263.1"/>
    </source>
</evidence>
<comment type="similarity">
    <text evidence="2">Belongs to the DeoC/FbaB aldolase family. DeoC type 2 subfamily.</text>
</comment>
<dbReference type="EMBL" id="LN877949">
    <property type="protein sequence ID" value="CUV05263.1"/>
    <property type="molecule type" value="Genomic_DNA"/>
</dbReference>
<evidence type="ECO:0000256" key="1">
    <source>
        <dbReference type="ARBA" id="ARBA00004816"/>
    </source>
</evidence>
<dbReference type="UniPathway" id="UPA00002">
    <property type="reaction ID" value="UER00468"/>
</dbReference>
<dbReference type="AlphaFoldDB" id="A0A0S4TFP1"/>
<dbReference type="GO" id="GO:0004139">
    <property type="term" value="F:deoxyribose-phosphate aldolase activity"/>
    <property type="evidence" value="ECO:0007669"/>
    <property type="project" value="UniProtKB-EC"/>
</dbReference>
<evidence type="ECO:0000256" key="5">
    <source>
        <dbReference type="ARBA" id="ARBA00023270"/>
    </source>
</evidence>
<dbReference type="GO" id="GO:0016052">
    <property type="term" value="P:carbohydrate catabolic process"/>
    <property type="evidence" value="ECO:0007669"/>
    <property type="project" value="TreeGrafter"/>
</dbReference>
<dbReference type="VEuPathDB" id="CryptoDB:CHUDEA3_3200"/>